<evidence type="ECO:0000256" key="3">
    <source>
        <dbReference type="ARBA" id="ARBA00022449"/>
    </source>
</evidence>
<dbReference type="InterPro" id="IPR044880">
    <property type="entry name" value="NCX_ion-bd_dom_sf"/>
</dbReference>
<feature type="transmembrane region" description="Helical" evidence="8">
    <location>
        <begin position="193"/>
        <end position="213"/>
    </location>
</feature>
<keyword evidence="4" id="KW-0109">Calcium transport</keyword>
<dbReference type="OrthoDB" id="407410at2759"/>
<dbReference type="GO" id="GO:0006874">
    <property type="term" value="P:intracellular calcium ion homeostasis"/>
    <property type="evidence" value="ECO:0007669"/>
    <property type="project" value="TreeGrafter"/>
</dbReference>
<feature type="transmembrane region" description="Helical" evidence="8">
    <location>
        <begin position="384"/>
        <end position="415"/>
    </location>
</feature>
<dbReference type="PANTHER" id="PTHR12266:SF0">
    <property type="entry name" value="MITOCHONDRIAL SODIUM_CALCIUM EXCHANGER PROTEIN"/>
    <property type="match status" value="1"/>
</dbReference>
<feature type="domain" description="Sodium/calcium exchanger membrane region" evidence="9">
    <location>
        <begin position="89"/>
        <end position="212"/>
    </location>
</feature>
<dbReference type="InterPro" id="IPR004837">
    <property type="entry name" value="NaCa_Exmemb"/>
</dbReference>
<comment type="subcellular location">
    <subcellularLocation>
        <location evidence="1">Membrane</location>
        <topology evidence="1">Multi-pass membrane protein</topology>
    </subcellularLocation>
</comment>
<keyword evidence="4" id="KW-0406">Ion transport</keyword>
<evidence type="ECO:0000256" key="8">
    <source>
        <dbReference type="SAM" id="Phobius"/>
    </source>
</evidence>
<dbReference type="PANTHER" id="PTHR12266">
    <property type="entry name" value="NA+/CA2+ K+ INDEPENDENT EXCHANGER"/>
    <property type="match status" value="1"/>
</dbReference>
<feature type="transmembrane region" description="Helical" evidence="8">
    <location>
        <begin position="450"/>
        <end position="469"/>
    </location>
</feature>
<feature type="transmembrane region" description="Helical" evidence="8">
    <location>
        <begin position="489"/>
        <end position="508"/>
    </location>
</feature>
<feature type="transmembrane region" description="Helical" evidence="8">
    <location>
        <begin position="421"/>
        <end position="443"/>
    </location>
</feature>
<evidence type="ECO:0000256" key="7">
    <source>
        <dbReference type="ARBA" id="ARBA00023136"/>
    </source>
</evidence>
<dbReference type="AlphaFoldDB" id="A0A3B0JGT8"/>
<evidence type="ECO:0000259" key="9">
    <source>
        <dbReference type="Pfam" id="PF01699"/>
    </source>
</evidence>
<evidence type="ECO:0000313" key="11">
    <source>
        <dbReference type="Proteomes" id="UP000268350"/>
    </source>
</evidence>
<accession>A0A3B0JGT8</accession>
<protein>
    <submittedName>
        <fullName evidence="10">Blast:Sodium/potassium/calcium exchanger 6, mitochondrial</fullName>
    </submittedName>
</protein>
<organism evidence="10 11">
    <name type="scientific">Drosophila guanche</name>
    <name type="common">Fruit fly</name>
    <dbReference type="NCBI Taxonomy" id="7266"/>
    <lineage>
        <taxon>Eukaryota</taxon>
        <taxon>Metazoa</taxon>
        <taxon>Ecdysozoa</taxon>
        <taxon>Arthropoda</taxon>
        <taxon>Hexapoda</taxon>
        <taxon>Insecta</taxon>
        <taxon>Pterygota</taxon>
        <taxon>Neoptera</taxon>
        <taxon>Endopterygota</taxon>
        <taxon>Diptera</taxon>
        <taxon>Brachycera</taxon>
        <taxon>Muscomorpha</taxon>
        <taxon>Ephydroidea</taxon>
        <taxon>Drosophilidae</taxon>
        <taxon>Drosophila</taxon>
        <taxon>Sophophora</taxon>
    </lineage>
</organism>
<dbReference type="GO" id="GO:0016020">
    <property type="term" value="C:membrane"/>
    <property type="evidence" value="ECO:0007669"/>
    <property type="project" value="UniProtKB-SubCell"/>
</dbReference>
<keyword evidence="7 8" id="KW-0472">Membrane</keyword>
<dbReference type="Pfam" id="PF01699">
    <property type="entry name" value="Na_Ca_ex"/>
    <property type="match status" value="2"/>
</dbReference>
<evidence type="ECO:0000256" key="2">
    <source>
        <dbReference type="ARBA" id="ARBA00022448"/>
    </source>
</evidence>
<keyword evidence="3" id="KW-0050">Antiport</keyword>
<dbReference type="GO" id="GO:0005432">
    <property type="term" value="F:calcium:sodium antiporter activity"/>
    <property type="evidence" value="ECO:0007669"/>
    <property type="project" value="TreeGrafter"/>
</dbReference>
<feature type="transmembrane region" description="Helical" evidence="8">
    <location>
        <begin position="520"/>
        <end position="539"/>
    </location>
</feature>
<feature type="transmembrane region" description="Helical" evidence="8">
    <location>
        <begin position="108"/>
        <end position="133"/>
    </location>
</feature>
<evidence type="ECO:0000313" key="10">
    <source>
        <dbReference type="EMBL" id="SPP74580.1"/>
    </source>
</evidence>
<feature type="transmembrane region" description="Helical" evidence="8">
    <location>
        <begin position="145"/>
        <end position="163"/>
    </location>
</feature>
<dbReference type="Gene3D" id="1.20.1420.30">
    <property type="entry name" value="NCX, central ion-binding region"/>
    <property type="match status" value="1"/>
</dbReference>
<feature type="domain" description="Sodium/calcium exchanger membrane region" evidence="9">
    <location>
        <begin position="386"/>
        <end position="537"/>
    </location>
</feature>
<evidence type="ECO:0000256" key="5">
    <source>
        <dbReference type="ARBA" id="ARBA00022692"/>
    </source>
</evidence>
<gene>
    <name evidence="10" type="ORF">DGUA_6G002233</name>
</gene>
<keyword evidence="4" id="KW-0106">Calcium</keyword>
<keyword evidence="6 8" id="KW-1133">Transmembrane helix</keyword>
<feature type="transmembrane region" description="Helical" evidence="8">
    <location>
        <begin position="326"/>
        <end position="344"/>
    </location>
</feature>
<dbReference type="Proteomes" id="UP000268350">
    <property type="component" value="Unassembled WGS sequence"/>
</dbReference>
<keyword evidence="2" id="KW-0813">Transport</keyword>
<evidence type="ECO:0000256" key="6">
    <source>
        <dbReference type="ARBA" id="ARBA00022989"/>
    </source>
</evidence>
<name>A0A3B0JGT8_DROGU</name>
<dbReference type="InterPro" id="IPR051359">
    <property type="entry name" value="CaCA_antiporter"/>
</dbReference>
<dbReference type="EMBL" id="OUUW01000001">
    <property type="protein sequence ID" value="SPP74580.1"/>
    <property type="molecule type" value="Genomic_DNA"/>
</dbReference>
<keyword evidence="11" id="KW-1185">Reference proteome</keyword>
<feature type="transmembrane region" description="Helical" evidence="8">
    <location>
        <begin position="63"/>
        <end position="81"/>
    </location>
</feature>
<feature type="transmembrane region" description="Helical" evidence="8">
    <location>
        <begin position="350"/>
        <end position="372"/>
    </location>
</feature>
<evidence type="ECO:0000256" key="4">
    <source>
        <dbReference type="ARBA" id="ARBA00022568"/>
    </source>
</evidence>
<sequence>MYEMVYASWMRSLQPAEACNKVNHLPEPQRCQYVKETADCMDNIYLINYLTWHYCHVDSRNKFNAFWSMLAMTVVATYIFWMMQKSVRAYFCPTLKVMADTFSMNENVAGVTLLTIANGSSDLFTAVAGMLVFSKWGFLMSMAQTLFHQTFVAGLVMLTRPFYVEPGYFLRDFGFLFLNTTFMDFIHKRESGITKLGAIPGALIYLAHVLVAIMDQRLLEARVHQLQKIENSELKAEQLEELMRQTDLGVHREKIDRSAARHRGGANRQLLQQFWASIFRFDKDQFRRGSFFVRFYLLVKEPMEMLLRLLVPVVDVEKPDYGWSKLLCCLQFIISPTYIFFILLKDVSLLGTAAYIMTFYIMLPLGCLIFWRTRTDTTPKFFRFTAILGFISVIFLIFFLTSEVMAMFFTIGTIWHMSQSFVMATAICWGLNAGDLVAGIALARQGFPRMAFAATFSSPVFGTFVNLALPLALETTVRSVANAFPVEEGSFGETVCIFVEVSLVISLMSALTTNFQMRRACGMLLVAYYLFFLAVLVLLETDVIHAYGVDN</sequence>
<proteinExistence type="predicted"/>
<evidence type="ECO:0000256" key="1">
    <source>
        <dbReference type="ARBA" id="ARBA00004141"/>
    </source>
</evidence>
<keyword evidence="5 8" id="KW-0812">Transmembrane</keyword>
<reference evidence="11" key="1">
    <citation type="submission" date="2018-01" db="EMBL/GenBank/DDBJ databases">
        <authorList>
            <person name="Alioto T."/>
            <person name="Alioto T."/>
        </authorList>
    </citation>
    <scope>NUCLEOTIDE SEQUENCE [LARGE SCALE GENOMIC DNA]</scope>
</reference>